<dbReference type="AlphaFoldDB" id="A0A9E7UAR3"/>
<evidence type="ECO:0000313" key="3">
    <source>
        <dbReference type="Proteomes" id="UP001057580"/>
    </source>
</evidence>
<dbReference type="InterPro" id="IPR000917">
    <property type="entry name" value="Sulfatase_N"/>
</dbReference>
<dbReference type="Gene3D" id="3.30.1120.10">
    <property type="match status" value="1"/>
</dbReference>
<proteinExistence type="predicted"/>
<feature type="domain" description="Sulfatase N-terminal" evidence="1">
    <location>
        <begin position="6"/>
        <end position="327"/>
    </location>
</feature>
<evidence type="ECO:0000313" key="2">
    <source>
        <dbReference type="EMBL" id="UWM54317.1"/>
    </source>
</evidence>
<protein>
    <submittedName>
        <fullName evidence="2">Sulfatase-like hydrolase/transferase</fullName>
    </submittedName>
</protein>
<keyword evidence="2" id="KW-0378">Hydrolase</keyword>
<dbReference type="RefSeq" id="WP_260593337.1">
    <property type="nucleotide sequence ID" value="NZ_CP104003.1"/>
</dbReference>
<organism evidence="2 3">
    <name type="scientific">Salinirubellus salinus</name>
    <dbReference type="NCBI Taxonomy" id="1364945"/>
    <lineage>
        <taxon>Archaea</taxon>
        <taxon>Methanobacteriati</taxon>
        <taxon>Methanobacteriota</taxon>
        <taxon>Stenosarchaea group</taxon>
        <taxon>Halobacteria</taxon>
        <taxon>Halobacteriales</taxon>
        <taxon>Natronomonadaceae</taxon>
        <taxon>Salinirubellus</taxon>
    </lineage>
</organism>
<dbReference type="EMBL" id="CP104003">
    <property type="protein sequence ID" value="UWM54317.1"/>
    <property type="molecule type" value="Genomic_DNA"/>
</dbReference>
<evidence type="ECO:0000259" key="1">
    <source>
        <dbReference type="Pfam" id="PF00884"/>
    </source>
</evidence>
<dbReference type="GO" id="GO:0016787">
    <property type="term" value="F:hydrolase activity"/>
    <property type="evidence" value="ECO:0007669"/>
    <property type="project" value="UniProtKB-KW"/>
</dbReference>
<dbReference type="Proteomes" id="UP001057580">
    <property type="component" value="Chromosome"/>
</dbReference>
<gene>
    <name evidence="2" type="ORF">N0B31_19640</name>
</gene>
<accession>A0A9E7UAR3</accession>
<sequence>MTDGRPNVVLVSIDSLRADHCGYVGASPESGLTQTLDCLAADGVAFRNAIAPGPQTFSSMPATFTGVPRAPAAVERHGDAYGWERRLTTIATHLERYPSLAERLHDRGYTTAALTPNPWTSTAAQFEAGFDRFLDRSATGQHSRLSNFISRIPQVDVDTKPLELGLNMLTNQSFFSNWESFYDDLLDLRAGLREPYFLWVFLMDTHIPYITRRAHRQENSVLEMYYGVLRSEGAMRGRAESVPPSAVGPLERSYRDTVRAVDAFLARLRSDLAADDPVWVVHSDHGESLGEHGNWGHHHRNVYEENLHVPFVVANAGVQEVVDEPVSLTAVPDLVETLARGRQFVPRAMTSPFVFASSECGRFRTVRGRRFKYVDGDGDAALYDLSNDPDERRDVAPSFPAVARELRRHLDGVERHRSEQDRIERAAAVAAAEDPTA</sequence>
<dbReference type="PANTHER" id="PTHR43751:SF3">
    <property type="entry name" value="SULFATASE N-TERMINAL DOMAIN-CONTAINING PROTEIN"/>
    <property type="match status" value="1"/>
</dbReference>
<dbReference type="Gene3D" id="3.40.720.10">
    <property type="entry name" value="Alkaline Phosphatase, subunit A"/>
    <property type="match status" value="1"/>
</dbReference>
<dbReference type="InterPro" id="IPR052701">
    <property type="entry name" value="GAG_Ulvan_Degrading_Sulfatases"/>
</dbReference>
<dbReference type="GeneID" id="74944684"/>
<name>A0A9E7UAR3_9EURY</name>
<keyword evidence="3" id="KW-1185">Reference proteome</keyword>
<dbReference type="SUPFAM" id="SSF53649">
    <property type="entry name" value="Alkaline phosphatase-like"/>
    <property type="match status" value="1"/>
</dbReference>
<dbReference type="Pfam" id="PF00884">
    <property type="entry name" value="Sulfatase"/>
    <property type="match status" value="1"/>
</dbReference>
<dbReference type="InterPro" id="IPR017850">
    <property type="entry name" value="Alkaline_phosphatase_core_sf"/>
</dbReference>
<dbReference type="PANTHER" id="PTHR43751">
    <property type="entry name" value="SULFATASE"/>
    <property type="match status" value="1"/>
</dbReference>
<dbReference type="KEGG" id="ssai:N0B31_19640"/>
<reference evidence="2" key="1">
    <citation type="submission" date="2022-09" db="EMBL/GenBank/DDBJ databases">
        <title>Diverse halophilic archaea isolated from saline environments.</title>
        <authorList>
            <person name="Cui H.-L."/>
        </authorList>
    </citation>
    <scope>NUCLEOTIDE SEQUENCE</scope>
    <source>
        <strain evidence="2">ZS-35-S2</strain>
    </source>
</reference>